<evidence type="ECO:0000313" key="3">
    <source>
        <dbReference type="Proteomes" id="UP001348641"/>
    </source>
</evidence>
<feature type="region of interest" description="Disordered" evidence="1">
    <location>
        <begin position="39"/>
        <end position="68"/>
    </location>
</feature>
<sequence>MKRLKRRITAAQVLADPEWAVALYLQGLPAPTLREQGARRLTGAGLRHAPSGRGPGGPRTSHGEAAAR</sequence>
<evidence type="ECO:0000256" key="1">
    <source>
        <dbReference type="SAM" id="MobiDB-lite"/>
    </source>
</evidence>
<comment type="caution">
    <text evidence="2">The sequence shown here is derived from an EMBL/GenBank/DDBJ whole genome shotgun (WGS) entry which is preliminary data.</text>
</comment>
<reference evidence="2 3" key="1">
    <citation type="submission" date="2023-07" db="EMBL/GenBank/DDBJ databases">
        <authorList>
            <person name="Girao M."/>
            <person name="Carvalho M.F."/>
        </authorList>
    </citation>
    <scope>NUCLEOTIDE SEQUENCE [LARGE SCALE GENOMIC DNA]</scope>
    <source>
        <strain evidence="2 3">66/93</strain>
    </source>
</reference>
<evidence type="ECO:0000313" key="2">
    <source>
        <dbReference type="EMBL" id="MEE2054671.1"/>
    </source>
</evidence>
<name>A0ABU7KZE2_9ACTN</name>
<gene>
    <name evidence="2" type="ORF">Q8A49_29655</name>
</gene>
<dbReference type="EMBL" id="JAUUCC010000123">
    <property type="protein sequence ID" value="MEE2054671.1"/>
    <property type="molecule type" value="Genomic_DNA"/>
</dbReference>
<evidence type="ECO:0008006" key="4">
    <source>
        <dbReference type="Google" id="ProtNLM"/>
    </source>
</evidence>
<organism evidence="2 3">
    <name type="scientific">Nocardiopsis tropica</name>
    <dbReference type="NCBI Taxonomy" id="109330"/>
    <lineage>
        <taxon>Bacteria</taxon>
        <taxon>Bacillati</taxon>
        <taxon>Actinomycetota</taxon>
        <taxon>Actinomycetes</taxon>
        <taxon>Streptosporangiales</taxon>
        <taxon>Nocardiopsidaceae</taxon>
        <taxon>Nocardiopsis</taxon>
    </lineage>
</organism>
<protein>
    <recommendedName>
        <fullName evidence="4">Transposase</fullName>
    </recommendedName>
</protein>
<accession>A0ABU7KZE2</accession>
<dbReference type="RefSeq" id="WP_330161500.1">
    <property type="nucleotide sequence ID" value="NZ_JAUUCC010000123.1"/>
</dbReference>
<dbReference type="Proteomes" id="UP001348641">
    <property type="component" value="Unassembled WGS sequence"/>
</dbReference>
<proteinExistence type="predicted"/>